<dbReference type="Proteomes" id="UP001199816">
    <property type="component" value="Unassembled WGS sequence"/>
</dbReference>
<dbReference type="Gene3D" id="3.90.1150.10">
    <property type="entry name" value="Aspartate Aminotransferase, domain 1"/>
    <property type="match status" value="1"/>
</dbReference>
<dbReference type="Gene3D" id="3.40.640.10">
    <property type="entry name" value="Type I PLP-dependent aspartate aminotransferase-like (Major domain)"/>
    <property type="match status" value="1"/>
</dbReference>
<name>A0ABS8PT49_9BACT</name>
<dbReference type="PANTHER" id="PTHR43586">
    <property type="entry name" value="CYSTEINE DESULFURASE"/>
    <property type="match status" value="1"/>
</dbReference>
<feature type="domain" description="Aminotransferase class V" evidence="2">
    <location>
        <begin position="8"/>
        <end position="348"/>
    </location>
</feature>
<keyword evidence="3" id="KW-0032">Aminotransferase</keyword>
<dbReference type="GO" id="GO:0008483">
    <property type="term" value="F:transaminase activity"/>
    <property type="evidence" value="ECO:0007669"/>
    <property type="project" value="UniProtKB-KW"/>
</dbReference>
<protein>
    <submittedName>
        <fullName evidence="3">Aminotransferase class V-fold PLP-dependent enzyme</fullName>
    </submittedName>
</protein>
<dbReference type="InterPro" id="IPR015422">
    <property type="entry name" value="PyrdxlP-dep_Trfase_small"/>
</dbReference>
<organism evidence="3 4">
    <name type="scientific">Niabella pedocola</name>
    <dbReference type="NCBI Taxonomy" id="1752077"/>
    <lineage>
        <taxon>Bacteria</taxon>
        <taxon>Pseudomonadati</taxon>
        <taxon>Bacteroidota</taxon>
        <taxon>Chitinophagia</taxon>
        <taxon>Chitinophagales</taxon>
        <taxon>Chitinophagaceae</taxon>
        <taxon>Niabella</taxon>
    </lineage>
</organism>
<dbReference type="Pfam" id="PF00266">
    <property type="entry name" value="Aminotran_5"/>
    <property type="match status" value="1"/>
</dbReference>
<keyword evidence="1" id="KW-0663">Pyridoxal phosphate</keyword>
<dbReference type="InterPro" id="IPR015421">
    <property type="entry name" value="PyrdxlP-dep_Trfase_major"/>
</dbReference>
<dbReference type="SUPFAM" id="SSF53383">
    <property type="entry name" value="PLP-dependent transferases"/>
    <property type="match status" value="1"/>
</dbReference>
<accession>A0ABS8PT49</accession>
<reference evidence="3 4" key="1">
    <citation type="submission" date="2021-11" db="EMBL/GenBank/DDBJ databases">
        <title>Genomic of Niabella pedocola.</title>
        <authorList>
            <person name="Wu T."/>
        </authorList>
    </citation>
    <scope>NUCLEOTIDE SEQUENCE [LARGE SCALE GENOMIC DNA]</scope>
    <source>
        <strain evidence="3 4">JCM 31011</strain>
    </source>
</reference>
<evidence type="ECO:0000313" key="4">
    <source>
        <dbReference type="Proteomes" id="UP001199816"/>
    </source>
</evidence>
<evidence type="ECO:0000256" key="1">
    <source>
        <dbReference type="ARBA" id="ARBA00022898"/>
    </source>
</evidence>
<keyword evidence="4" id="KW-1185">Reference proteome</keyword>
<dbReference type="InterPro" id="IPR000192">
    <property type="entry name" value="Aminotrans_V_dom"/>
</dbReference>
<evidence type="ECO:0000259" key="2">
    <source>
        <dbReference type="Pfam" id="PF00266"/>
    </source>
</evidence>
<dbReference type="EMBL" id="JAJNEC010000005">
    <property type="protein sequence ID" value="MCD2424261.1"/>
    <property type="molecule type" value="Genomic_DNA"/>
</dbReference>
<dbReference type="RefSeq" id="WP_231005745.1">
    <property type="nucleotide sequence ID" value="NZ_JAJNEC010000005.1"/>
</dbReference>
<sequence length="358" mass="40069">MTEHITPVYLNTAACGLIANTVLQTGLHLYQGFEHIASAASEHWRDVQAPEIRSHIARFIATRPENIALIPNFSYGLNAVVQALSGQETVLLYRKDFPSVFIPFVINHFKVVWLDDDDGFSIDLNKIESLIRSEKIDVVAISHVQWHSGFRIDLQALCSRCRELGARTIVDATQSLGAVQISIPELRPDVLIASNYKWMNAGFGTGILYMSPEFAAQYPPRISGAHSNAFQFADLSFRQNTSVTNYEPGSPNMFGFSILNKAIEEKNSRGMEQIEAHNRMLTDALLQQLSVPVIGGRDLQNRSSIVVIREENGLHEFLLKNNIITTLRNGHIRVSIHFHNTAADIERLMQCIGDHHNG</sequence>
<dbReference type="PANTHER" id="PTHR43586:SF8">
    <property type="entry name" value="CYSTEINE DESULFURASE 1, CHLOROPLASTIC"/>
    <property type="match status" value="1"/>
</dbReference>
<dbReference type="InterPro" id="IPR015424">
    <property type="entry name" value="PyrdxlP-dep_Trfase"/>
</dbReference>
<keyword evidence="3" id="KW-0808">Transferase</keyword>
<evidence type="ECO:0000313" key="3">
    <source>
        <dbReference type="EMBL" id="MCD2424261.1"/>
    </source>
</evidence>
<gene>
    <name evidence="3" type="ORF">LQ567_15885</name>
</gene>
<comment type="caution">
    <text evidence="3">The sequence shown here is derived from an EMBL/GenBank/DDBJ whole genome shotgun (WGS) entry which is preliminary data.</text>
</comment>
<proteinExistence type="predicted"/>